<dbReference type="Gene3D" id="3.10.350.10">
    <property type="entry name" value="LysM domain"/>
    <property type="match status" value="2"/>
</dbReference>
<dbReference type="SUPFAM" id="SSF54106">
    <property type="entry name" value="LysM domain"/>
    <property type="match status" value="2"/>
</dbReference>
<dbReference type="CDD" id="cd00118">
    <property type="entry name" value="LysM"/>
    <property type="match status" value="2"/>
</dbReference>
<gene>
    <name evidence="2" type="ORF">M23134_00140</name>
</gene>
<evidence type="ECO:0000313" key="2">
    <source>
        <dbReference type="EMBL" id="EAY28986.1"/>
    </source>
</evidence>
<dbReference type="eggNOG" id="COG1388">
    <property type="taxonomic scope" value="Bacteria"/>
</dbReference>
<dbReference type="SUPFAM" id="SSF53955">
    <property type="entry name" value="Lysozyme-like"/>
    <property type="match status" value="1"/>
</dbReference>
<accession>A1ZL20</accession>
<dbReference type="InterPro" id="IPR018392">
    <property type="entry name" value="LysM"/>
</dbReference>
<feature type="domain" description="LysM" evidence="1">
    <location>
        <begin position="312"/>
        <end position="355"/>
    </location>
</feature>
<sequence length="740" mass="85773">MTKNLTLEAFFKKVLAAFLLGTYCSIAHHIQATPIQSSFRIGDIRIELSYRARQQVNKEAQQIRASPYFLKKQVPLASLYLPLVNQELRPLKIPAAFKYLALVNNPLQDSIKFWANAHEMAPLLGLRVGAQLDESLNVVMTSHALALYFRKKYQRSQHWVKTLLSYEMSSYQIRRFLRHHYSRHSKTLRLDKNTPMFLVNFLATWSVYSSALRKKKQYAVTLIKYDLVNNKTFDRIGKEFSLPAASVQHYNAWFRGRVIPSGRKYYVIIPMPTRSPSGNSHAITHTKRYTRASVKRYSPTSRVIKPLANRQVKHRVSRGETLYSISRLYGVSIDKVKQWNGLHSNKLSAGQQLYMSVPKHLKIASQRTQLLANNYKKHHTRQYAGGTQTHPQHRLVGNKLTTYSAVPTNNNPAIFHTVQSGDNLYRISKKYNVSVTKLRTLNKMRNNTVFAGKKLLIRPAYAHGVANMTHLPINTKPHGRVERAAPNSPHVPTVMYVAGIRLKITDYAQRLIQSEVNQLRSHPRFFQKKLERIQVYMPIIKKILRKENIPSDFRFLPILESSLIANAVSSSNAVGYWQFKEESALEVGIQIDENVDERLNIVTATNGATRYLNRNHLFFKNWMYTLLSYNLGFAGTQEYLEDLYVNYSPTKVKTMTIDGNTHWYIRRFLAHKLVFEQPLSRYIATPTRLKHFTLRNRSTLQQIARTKRVDLALLRKYNQWLKTWKTPNDKTYTVILPLKN</sequence>
<dbReference type="eggNOG" id="COG0741">
    <property type="taxonomic scope" value="Bacteria"/>
</dbReference>
<dbReference type="Pfam" id="PF01464">
    <property type="entry name" value="SLT"/>
    <property type="match status" value="1"/>
</dbReference>
<dbReference type="InterPro" id="IPR023346">
    <property type="entry name" value="Lysozyme-like_dom_sf"/>
</dbReference>
<dbReference type="Proteomes" id="UP000004095">
    <property type="component" value="Unassembled WGS sequence"/>
</dbReference>
<dbReference type="OrthoDB" id="977752at2"/>
<keyword evidence="3" id="KW-1185">Reference proteome</keyword>
<protein>
    <submittedName>
        <fullName evidence="2">LysM domain protein</fullName>
    </submittedName>
</protein>
<feature type="domain" description="LysM" evidence="1">
    <location>
        <begin position="414"/>
        <end position="457"/>
    </location>
</feature>
<evidence type="ECO:0000259" key="1">
    <source>
        <dbReference type="PROSITE" id="PS51782"/>
    </source>
</evidence>
<dbReference type="InterPro" id="IPR008258">
    <property type="entry name" value="Transglycosylase_SLT_dom_1"/>
</dbReference>
<reference evidence="2 3" key="1">
    <citation type="submission" date="2007-01" db="EMBL/GenBank/DDBJ databases">
        <authorList>
            <person name="Haygood M."/>
            <person name="Podell S."/>
            <person name="Anderson C."/>
            <person name="Hopkinson B."/>
            <person name="Roe K."/>
            <person name="Barbeau K."/>
            <person name="Gaasterland T."/>
            <person name="Ferriera S."/>
            <person name="Johnson J."/>
            <person name="Kravitz S."/>
            <person name="Beeson K."/>
            <person name="Sutton G."/>
            <person name="Rogers Y.-H."/>
            <person name="Friedman R."/>
            <person name="Frazier M."/>
            <person name="Venter J.C."/>
        </authorList>
    </citation>
    <scope>NUCLEOTIDE SEQUENCE [LARGE SCALE GENOMIC DNA]</scope>
    <source>
        <strain evidence="2 3">ATCC 23134</strain>
    </source>
</reference>
<dbReference type="RefSeq" id="WP_002697184.1">
    <property type="nucleotide sequence ID" value="NZ_AAWS01000013.1"/>
</dbReference>
<dbReference type="GO" id="GO:0008932">
    <property type="term" value="F:lytic endotransglycosylase activity"/>
    <property type="evidence" value="ECO:0007669"/>
    <property type="project" value="TreeGrafter"/>
</dbReference>
<dbReference type="EMBL" id="AAWS01000013">
    <property type="protein sequence ID" value="EAY28986.1"/>
    <property type="molecule type" value="Genomic_DNA"/>
</dbReference>
<dbReference type="AlphaFoldDB" id="A1ZL20"/>
<dbReference type="Gene3D" id="1.10.530.10">
    <property type="match status" value="1"/>
</dbReference>
<proteinExistence type="predicted"/>
<comment type="caution">
    <text evidence="2">The sequence shown here is derived from an EMBL/GenBank/DDBJ whole genome shotgun (WGS) entry which is preliminary data.</text>
</comment>
<dbReference type="SMART" id="SM00257">
    <property type="entry name" value="LysM"/>
    <property type="match status" value="2"/>
</dbReference>
<dbReference type="PROSITE" id="PS51782">
    <property type="entry name" value="LYSM"/>
    <property type="match status" value="2"/>
</dbReference>
<dbReference type="PANTHER" id="PTHR33734:SF22">
    <property type="entry name" value="MEMBRANE-BOUND LYTIC MUREIN TRANSGLYCOSYLASE D"/>
    <property type="match status" value="1"/>
</dbReference>
<organism evidence="2 3">
    <name type="scientific">Microscilla marina ATCC 23134</name>
    <dbReference type="NCBI Taxonomy" id="313606"/>
    <lineage>
        <taxon>Bacteria</taxon>
        <taxon>Pseudomonadati</taxon>
        <taxon>Bacteroidota</taxon>
        <taxon>Cytophagia</taxon>
        <taxon>Cytophagales</taxon>
        <taxon>Microscillaceae</taxon>
        <taxon>Microscilla</taxon>
    </lineage>
</organism>
<dbReference type="InterPro" id="IPR036779">
    <property type="entry name" value="LysM_dom_sf"/>
</dbReference>
<dbReference type="PANTHER" id="PTHR33734">
    <property type="entry name" value="LYSM DOMAIN-CONTAINING GPI-ANCHORED PROTEIN 2"/>
    <property type="match status" value="1"/>
</dbReference>
<name>A1ZL20_MICM2</name>
<dbReference type="Pfam" id="PF01476">
    <property type="entry name" value="LysM"/>
    <property type="match status" value="2"/>
</dbReference>
<dbReference type="CDD" id="cd16894">
    <property type="entry name" value="MltD-like"/>
    <property type="match status" value="1"/>
</dbReference>
<evidence type="ECO:0000313" key="3">
    <source>
        <dbReference type="Proteomes" id="UP000004095"/>
    </source>
</evidence>